<dbReference type="AlphaFoldDB" id="A0A140GU03"/>
<evidence type="ECO:0000313" key="2">
    <source>
        <dbReference type="Proteomes" id="UP000070260"/>
    </source>
</evidence>
<sequence>MIRHLTSKSNYESIIKDGVIKPRKKKDRDFGVVSFEKLNENNILVNIIKEEKNLKKEEQVVAILIDDEELIKEGFNVYYTDSSLIANRQGSRYTTKYENITRFGGNELNDDYINIGEYVHVEGEIPIRFIKDVKFYY</sequence>
<dbReference type="EMBL" id="CP010994">
    <property type="protein sequence ID" value="AMN37079.1"/>
    <property type="molecule type" value="Genomic_DNA"/>
</dbReference>
<gene>
    <name evidence="1" type="ORF">JFP838_15525</name>
</gene>
<evidence type="ECO:0000313" key="1">
    <source>
        <dbReference type="EMBL" id="AMN37079.1"/>
    </source>
</evidence>
<dbReference type="RefSeq" id="WP_061429349.1">
    <property type="nucleotide sequence ID" value="NZ_CATNZO010000001.1"/>
</dbReference>
<accession>A0A140GU03</accession>
<name>A0A140GU03_CLOPF</name>
<proteinExistence type="predicted"/>
<reference evidence="1 2" key="1">
    <citation type="journal article" date="2016" name="PLoS ONE">
        <title>Plasmid Characterization and Chromosome Analysis of Two netF+ Clostridium perfringens Isolates Associated with Foal and Canine Necrotizing Enteritis.</title>
        <authorList>
            <person name="Mehdizadeh Gohari I."/>
            <person name="Kropinski A.M."/>
            <person name="Weese S.J."/>
            <person name="Parreira V.R."/>
            <person name="Whitehead A.E."/>
            <person name="Boerlin P."/>
            <person name="Prescott J.F."/>
        </authorList>
    </citation>
    <scope>NUCLEOTIDE SEQUENCE [LARGE SCALE GENOMIC DNA]</scope>
    <source>
        <strain evidence="1 2">JP838</strain>
    </source>
</reference>
<protein>
    <submittedName>
        <fullName evidence="1">Uncharacterized protein</fullName>
    </submittedName>
</protein>
<organism evidence="1 2">
    <name type="scientific">Clostridium perfringens</name>
    <dbReference type="NCBI Taxonomy" id="1502"/>
    <lineage>
        <taxon>Bacteria</taxon>
        <taxon>Bacillati</taxon>
        <taxon>Bacillota</taxon>
        <taxon>Clostridia</taxon>
        <taxon>Eubacteriales</taxon>
        <taxon>Clostridiaceae</taxon>
        <taxon>Clostridium</taxon>
    </lineage>
</organism>
<dbReference type="PATRIC" id="fig|1502.177.peg.3113"/>
<dbReference type="Proteomes" id="UP000070260">
    <property type="component" value="Chromosome"/>
</dbReference>